<dbReference type="Gene3D" id="3.40.980.10">
    <property type="entry name" value="MoaB/Mog-like domain"/>
    <property type="match status" value="1"/>
</dbReference>
<gene>
    <name evidence="2" type="ORF">HLA91_09005</name>
</gene>
<dbReference type="EMBL" id="JABEMC010000005">
    <property type="protein sequence ID" value="NNG79511.1"/>
    <property type="molecule type" value="Genomic_DNA"/>
</dbReference>
<name>A0A849ATS5_9MICO</name>
<evidence type="ECO:0000313" key="2">
    <source>
        <dbReference type="EMBL" id="NNG79511.1"/>
    </source>
</evidence>
<organism evidence="2 3">
    <name type="scientific">Brevibacterium luteolum</name>
    <dbReference type="NCBI Taxonomy" id="199591"/>
    <lineage>
        <taxon>Bacteria</taxon>
        <taxon>Bacillati</taxon>
        <taxon>Actinomycetota</taxon>
        <taxon>Actinomycetes</taxon>
        <taxon>Micrococcales</taxon>
        <taxon>Brevibacteriaceae</taxon>
        <taxon>Brevibacterium</taxon>
    </lineage>
</organism>
<dbReference type="AlphaFoldDB" id="A0A849ATS5"/>
<dbReference type="SUPFAM" id="SSF53218">
    <property type="entry name" value="Molybdenum cofactor biosynthesis proteins"/>
    <property type="match status" value="1"/>
</dbReference>
<proteinExistence type="predicted"/>
<evidence type="ECO:0000313" key="3">
    <source>
        <dbReference type="Proteomes" id="UP000549517"/>
    </source>
</evidence>
<reference evidence="2 3" key="1">
    <citation type="submission" date="2020-05" db="EMBL/GenBank/DDBJ databases">
        <title>MicrobeNet Type strains.</title>
        <authorList>
            <person name="Nicholson A.C."/>
        </authorList>
    </citation>
    <scope>NUCLEOTIDE SEQUENCE [LARGE SCALE GENOMIC DNA]</scope>
    <source>
        <strain evidence="2 3">CCUG 46604</strain>
    </source>
</reference>
<dbReference type="RefSeq" id="WP_170274411.1">
    <property type="nucleotide sequence ID" value="NZ_BAAAKH010000011.1"/>
</dbReference>
<comment type="caution">
    <text evidence="2">The sequence shown here is derived from an EMBL/GenBank/DDBJ whole genome shotgun (WGS) entry which is preliminary data.</text>
</comment>
<sequence length="209" mass="21399">MTGLFGSAAGGSQAAETYGALVIAAGRSRPLAGRKVTAAAEAAETMLDEYGFDVKTSAAEVGEALHERLAGLGGPDARARLVVIVGRLGVGLGEDLATDVGEALDHSVPGLAQSIRRAQLDAGYSRSVFESPACGWIGDTLVLTLPDDVTGVQAAIQEVGAIILDVLDELSDDDEEAGGDDTGTGAVVHDLRPKVVPLNRTPDSDPQRP</sequence>
<dbReference type="Proteomes" id="UP000549517">
    <property type="component" value="Unassembled WGS sequence"/>
</dbReference>
<accession>A0A849ATS5</accession>
<dbReference type="InterPro" id="IPR036425">
    <property type="entry name" value="MoaB/Mog-like_dom_sf"/>
</dbReference>
<feature type="region of interest" description="Disordered" evidence="1">
    <location>
        <begin position="172"/>
        <end position="209"/>
    </location>
</feature>
<protein>
    <submittedName>
        <fullName evidence="2">Uncharacterized protein</fullName>
    </submittedName>
</protein>
<evidence type="ECO:0000256" key="1">
    <source>
        <dbReference type="SAM" id="MobiDB-lite"/>
    </source>
</evidence>